<gene>
    <name evidence="9" type="ordered locus">Amet_1526</name>
</gene>
<dbReference type="Pfam" id="PF07690">
    <property type="entry name" value="MFS_1"/>
    <property type="match status" value="1"/>
</dbReference>
<dbReference type="GO" id="GO:0005886">
    <property type="term" value="C:plasma membrane"/>
    <property type="evidence" value="ECO:0007669"/>
    <property type="project" value="UniProtKB-SubCell"/>
</dbReference>
<keyword evidence="3" id="KW-1003">Cell membrane</keyword>
<dbReference type="CDD" id="cd06173">
    <property type="entry name" value="MFS_MefA_like"/>
    <property type="match status" value="1"/>
</dbReference>
<evidence type="ECO:0000256" key="6">
    <source>
        <dbReference type="ARBA" id="ARBA00023136"/>
    </source>
</evidence>
<dbReference type="STRING" id="293826.Amet_1526"/>
<reference evidence="10" key="1">
    <citation type="journal article" date="2016" name="Genome Announc.">
        <title>Complete genome sequence of Alkaliphilus metalliredigens strain QYMF, an alkaliphilic and metal-reducing bacterium isolated from borax-contaminated leachate ponds.</title>
        <authorList>
            <person name="Hwang C."/>
            <person name="Copeland A."/>
            <person name="Lucas S."/>
            <person name="Lapidus A."/>
            <person name="Barry K."/>
            <person name="Detter J.C."/>
            <person name="Glavina Del Rio T."/>
            <person name="Hammon N."/>
            <person name="Israni S."/>
            <person name="Dalin E."/>
            <person name="Tice H."/>
            <person name="Pitluck S."/>
            <person name="Chertkov O."/>
            <person name="Brettin T."/>
            <person name="Bruce D."/>
            <person name="Han C."/>
            <person name="Schmutz J."/>
            <person name="Larimer F."/>
            <person name="Land M.L."/>
            <person name="Hauser L."/>
            <person name="Kyrpides N."/>
            <person name="Mikhailova N."/>
            <person name="Ye Q."/>
            <person name="Zhou J."/>
            <person name="Richardson P."/>
            <person name="Fields M.W."/>
        </authorList>
    </citation>
    <scope>NUCLEOTIDE SEQUENCE [LARGE SCALE GENOMIC DNA]</scope>
    <source>
        <strain evidence="10">QYMF</strain>
    </source>
</reference>
<keyword evidence="5 7" id="KW-1133">Transmembrane helix</keyword>
<dbReference type="InterPro" id="IPR020846">
    <property type="entry name" value="MFS_dom"/>
</dbReference>
<dbReference type="PROSITE" id="PS50850">
    <property type="entry name" value="MFS"/>
    <property type="match status" value="1"/>
</dbReference>
<evidence type="ECO:0000256" key="4">
    <source>
        <dbReference type="ARBA" id="ARBA00022692"/>
    </source>
</evidence>
<dbReference type="SUPFAM" id="SSF103473">
    <property type="entry name" value="MFS general substrate transporter"/>
    <property type="match status" value="1"/>
</dbReference>
<evidence type="ECO:0000256" key="2">
    <source>
        <dbReference type="ARBA" id="ARBA00022448"/>
    </source>
</evidence>
<evidence type="ECO:0000313" key="10">
    <source>
        <dbReference type="Proteomes" id="UP000001572"/>
    </source>
</evidence>
<keyword evidence="6 7" id="KW-0472">Membrane</keyword>
<proteinExistence type="predicted"/>
<dbReference type="AlphaFoldDB" id="A6TNF0"/>
<evidence type="ECO:0000256" key="1">
    <source>
        <dbReference type="ARBA" id="ARBA00004651"/>
    </source>
</evidence>
<dbReference type="KEGG" id="amt:Amet_1526"/>
<organism evidence="9 10">
    <name type="scientific">Alkaliphilus metalliredigens (strain QYMF)</name>
    <dbReference type="NCBI Taxonomy" id="293826"/>
    <lineage>
        <taxon>Bacteria</taxon>
        <taxon>Bacillati</taxon>
        <taxon>Bacillota</taxon>
        <taxon>Clostridia</taxon>
        <taxon>Peptostreptococcales</taxon>
        <taxon>Natronincolaceae</taxon>
        <taxon>Alkaliphilus</taxon>
    </lineage>
</organism>
<name>A6TNF0_ALKMQ</name>
<dbReference type="Gene3D" id="1.20.1250.20">
    <property type="entry name" value="MFS general substrate transporter like domains"/>
    <property type="match status" value="1"/>
</dbReference>
<accession>A6TNF0</accession>
<feature type="transmembrane region" description="Helical" evidence="7">
    <location>
        <begin position="141"/>
        <end position="160"/>
    </location>
</feature>
<dbReference type="EMBL" id="CP000724">
    <property type="protein sequence ID" value="ABR47718.1"/>
    <property type="molecule type" value="Genomic_DNA"/>
</dbReference>
<dbReference type="eggNOG" id="COG2814">
    <property type="taxonomic scope" value="Bacteria"/>
</dbReference>
<dbReference type="PANTHER" id="PTHR43266:SF9">
    <property type="entry name" value="PERMEASE, MAJOR FACILITATOR SUPERFAMILY-RELATED"/>
    <property type="match status" value="1"/>
</dbReference>
<dbReference type="Proteomes" id="UP000001572">
    <property type="component" value="Chromosome"/>
</dbReference>
<keyword evidence="4 7" id="KW-0812">Transmembrane</keyword>
<dbReference type="PANTHER" id="PTHR43266">
    <property type="entry name" value="MACROLIDE-EFFLUX PROTEIN"/>
    <property type="match status" value="1"/>
</dbReference>
<feature type="domain" description="Major facilitator superfamily (MFS) profile" evidence="8">
    <location>
        <begin position="1"/>
        <end position="203"/>
    </location>
</feature>
<evidence type="ECO:0000256" key="3">
    <source>
        <dbReference type="ARBA" id="ARBA00022475"/>
    </source>
</evidence>
<dbReference type="InterPro" id="IPR011701">
    <property type="entry name" value="MFS"/>
</dbReference>
<keyword evidence="2" id="KW-0813">Transport</keyword>
<protein>
    <submittedName>
        <fullName evidence="9">Permease, major facilitator superfamily</fullName>
    </submittedName>
</protein>
<evidence type="ECO:0000259" key="8">
    <source>
        <dbReference type="PROSITE" id="PS50850"/>
    </source>
</evidence>
<keyword evidence="10" id="KW-1185">Reference proteome</keyword>
<evidence type="ECO:0000313" key="9">
    <source>
        <dbReference type="EMBL" id="ABR47718.1"/>
    </source>
</evidence>
<dbReference type="HOGENOM" id="CLU_034180_12_1_9"/>
<sequence length="203" mass="22136">MMIMPLYIIDAGGSAATVGLFFFLSLLPALLVYPFAGVLGDRMNRKTIMVATDFISGGVILTLGFLSYWGIMEIYLLLVVQVMISLLNGLFEPATRGMLPQLVNKDELTRSNSTVASMRSASVLLGPVIGAALYATFGITMVFFVNGISFLLSGSSEIMIRYKHVKRQATEGISGMMSDLLEGVKFILTKKIIGKLCYVLVQR</sequence>
<comment type="subcellular location">
    <subcellularLocation>
        <location evidence="1">Cell membrane</location>
        <topology evidence="1">Multi-pass membrane protein</topology>
    </subcellularLocation>
</comment>
<evidence type="ECO:0000256" key="7">
    <source>
        <dbReference type="SAM" id="Phobius"/>
    </source>
</evidence>
<dbReference type="GO" id="GO:0022857">
    <property type="term" value="F:transmembrane transporter activity"/>
    <property type="evidence" value="ECO:0007669"/>
    <property type="project" value="InterPro"/>
</dbReference>
<dbReference type="InterPro" id="IPR036259">
    <property type="entry name" value="MFS_trans_sf"/>
</dbReference>
<feature type="transmembrane region" description="Helical" evidence="7">
    <location>
        <begin position="12"/>
        <end position="36"/>
    </location>
</feature>
<evidence type="ECO:0000256" key="5">
    <source>
        <dbReference type="ARBA" id="ARBA00022989"/>
    </source>
</evidence>